<evidence type="ECO:0000256" key="3">
    <source>
        <dbReference type="SAM" id="Coils"/>
    </source>
</evidence>
<organism evidence="4 5">
    <name type="scientific">Canavalia gladiata</name>
    <name type="common">Sword bean</name>
    <name type="synonym">Dolichos gladiatus</name>
    <dbReference type="NCBI Taxonomy" id="3824"/>
    <lineage>
        <taxon>Eukaryota</taxon>
        <taxon>Viridiplantae</taxon>
        <taxon>Streptophyta</taxon>
        <taxon>Embryophyta</taxon>
        <taxon>Tracheophyta</taxon>
        <taxon>Spermatophyta</taxon>
        <taxon>Magnoliopsida</taxon>
        <taxon>eudicotyledons</taxon>
        <taxon>Gunneridae</taxon>
        <taxon>Pentapetalae</taxon>
        <taxon>rosids</taxon>
        <taxon>fabids</taxon>
        <taxon>Fabales</taxon>
        <taxon>Fabaceae</taxon>
        <taxon>Papilionoideae</taxon>
        <taxon>50 kb inversion clade</taxon>
        <taxon>NPAAA clade</taxon>
        <taxon>indigoferoid/millettioid clade</taxon>
        <taxon>Phaseoleae</taxon>
        <taxon>Canavalia</taxon>
    </lineage>
</organism>
<gene>
    <name evidence="4" type="ORF">VNO77_20261</name>
</gene>
<keyword evidence="5" id="KW-1185">Reference proteome</keyword>
<name>A0AAN9LP71_CANGL</name>
<dbReference type="EMBL" id="JAYMYQ010000004">
    <property type="protein sequence ID" value="KAK7339584.1"/>
    <property type="molecule type" value="Genomic_DNA"/>
</dbReference>
<dbReference type="PANTHER" id="PTHR32054">
    <property type="entry name" value="HEAVY CHAIN, PUTATIVE, EXPRESSED-RELATED-RELATED"/>
    <property type="match status" value="1"/>
</dbReference>
<dbReference type="SUPFAM" id="SSF57997">
    <property type="entry name" value="Tropomyosin"/>
    <property type="match status" value="1"/>
</dbReference>
<feature type="coiled-coil region" evidence="3">
    <location>
        <begin position="138"/>
        <end position="172"/>
    </location>
</feature>
<accession>A0AAN9LP71</accession>
<comment type="similarity">
    <text evidence="1">Belongs to the WEB family.</text>
</comment>
<protein>
    <submittedName>
        <fullName evidence="4">Uncharacterized protein</fullName>
    </submittedName>
</protein>
<evidence type="ECO:0000256" key="1">
    <source>
        <dbReference type="ARBA" id="ARBA00005485"/>
    </source>
</evidence>
<keyword evidence="2 3" id="KW-0175">Coiled coil</keyword>
<dbReference type="Proteomes" id="UP001367508">
    <property type="component" value="Unassembled WGS sequence"/>
</dbReference>
<dbReference type="AlphaFoldDB" id="A0AAN9LP71"/>
<proteinExistence type="inferred from homology"/>
<dbReference type="GO" id="GO:0009904">
    <property type="term" value="P:chloroplast accumulation movement"/>
    <property type="evidence" value="ECO:0007669"/>
    <property type="project" value="TreeGrafter"/>
</dbReference>
<dbReference type="GO" id="GO:0009903">
    <property type="term" value="P:chloroplast avoidance movement"/>
    <property type="evidence" value="ECO:0007669"/>
    <property type="project" value="TreeGrafter"/>
</dbReference>
<dbReference type="Pfam" id="PF05701">
    <property type="entry name" value="WEMBL"/>
    <property type="match status" value="1"/>
</dbReference>
<dbReference type="PANTHER" id="PTHR32054:SF2">
    <property type="entry name" value="PROTEIN PLASTID MOVEMENT IMPAIRED 2"/>
    <property type="match status" value="1"/>
</dbReference>
<comment type="caution">
    <text evidence="4">The sequence shown here is derived from an EMBL/GenBank/DDBJ whole genome shotgun (WGS) entry which is preliminary data.</text>
</comment>
<evidence type="ECO:0000313" key="4">
    <source>
        <dbReference type="EMBL" id="KAK7339584.1"/>
    </source>
</evidence>
<evidence type="ECO:0000256" key="2">
    <source>
        <dbReference type="ARBA" id="ARBA00023054"/>
    </source>
</evidence>
<dbReference type="GO" id="GO:0005829">
    <property type="term" value="C:cytosol"/>
    <property type="evidence" value="ECO:0007669"/>
    <property type="project" value="TreeGrafter"/>
</dbReference>
<dbReference type="InterPro" id="IPR008545">
    <property type="entry name" value="Web"/>
</dbReference>
<sequence length="278" mass="31698">MIHSNGKGTRKKLKEAIEDIDKSNEVEMKLAMTLSNIDLLQNELKLVKEMEKKVQGDGGMKQLEGSFMKREELKDSIMLQTIREELNKLNHATAEIDRLKMKEGKMDSIVQNLISKILGAKSKLEVVSSAEEKARSIISSLSHALEKLKTNIDEAKKENKHISQEVIMMKEEIQKIEFEIDMTKERLQGVMKELEVAKVSEALALERLQTLTETTMRERALTTHRSSLITISKFEYEYQTNHATVIEEIANKKVVAVEAWIEALKASEKAILMETKIT</sequence>
<reference evidence="4 5" key="1">
    <citation type="submission" date="2024-01" db="EMBL/GenBank/DDBJ databases">
        <title>The genomes of 5 underutilized Papilionoideae crops provide insights into root nodulation and disease resistanc.</title>
        <authorList>
            <person name="Jiang F."/>
        </authorList>
    </citation>
    <scope>NUCLEOTIDE SEQUENCE [LARGE SCALE GENOMIC DNA]</scope>
    <source>
        <strain evidence="4">LVBAO_FW01</strain>
        <tissue evidence="4">Leaves</tissue>
    </source>
</reference>
<evidence type="ECO:0000313" key="5">
    <source>
        <dbReference type="Proteomes" id="UP001367508"/>
    </source>
</evidence>